<accession>A0AAD8AHV0</accession>
<proteinExistence type="predicted"/>
<dbReference type="AlphaFoldDB" id="A0AAD8AHV0"/>
<evidence type="ECO:0000313" key="1">
    <source>
        <dbReference type="EMBL" id="KAJ9599040.1"/>
    </source>
</evidence>
<protein>
    <submittedName>
        <fullName evidence="1">Uncharacterized protein</fullName>
    </submittedName>
</protein>
<reference evidence="1" key="1">
    <citation type="journal article" date="2023" name="IScience">
        <title>Live-bearing cockroach genome reveals convergent evolutionary mechanisms linked to viviparity in insects and beyond.</title>
        <authorList>
            <person name="Fouks B."/>
            <person name="Harrison M.C."/>
            <person name="Mikhailova A.A."/>
            <person name="Marchal E."/>
            <person name="English S."/>
            <person name="Carruthers M."/>
            <person name="Jennings E.C."/>
            <person name="Chiamaka E.L."/>
            <person name="Frigard R.A."/>
            <person name="Pippel M."/>
            <person name="Attardo G.M."/>
            <person name="Benoit J.B."/>
            <person name="Bornberg-Bauer E."/>
            <person name="Tobe S.S."/>
        </authorList>
    </citation>
    <scope>NUCLEOTIDE SEQUENCE</scope>
    <source>
        <strain evidence="1">Stay&amp;Tobe</strain>
    </source>
</reference>
<organism evidence="1 2">
    <name type="scientific">Diploptera punctata</name>
    <name type="common">Pacific beetle cockroach</name>
    <dbReference type="NCBI Taxonomy" id="6984"/>
    <lineage>
        <taxon>Eukaryota</taxon>
        <taxon>Metazoa</taxon>
        <taxon>Ecdysozoa</taxon>
        <taxon>Arthropoda</taxon>
        <taxon>Hexapoda</taxon>
        <taxon>Insecta</taxon>
        <taxon>Pterygota</taxon>
        <taxon>Neoptera</taxon>
        <taxon>Polyneoptera</taxon>
        <taxon>Dictyoptera</taxon>
        <taxon>Blattodea</taxon>
        <taxon>Blaberoidea</taxon>
        <taxon>Blaberidae</taxon>
        <taxon>Diplopterinae</taxon>
        <taxon>Diploptera</taxon>
    </lineage>
</organism>
<reference evidence="1" key="2">
    <citation type="submission" date="2023-05" db="EMBL/GenBank/DDBJ databases">
        <authorList>
            <person name="Fouks B."/>
        </authorList>
    </citation>
    <scope>NUCLEOTIDE SEQUENCE</scope>
    <source>
        <strain evidence="1">Stay&amp;Tobe</strain>
        <tissue evidence="1">Testes</tissue>
    </source>
</reference>
<name>A0AAD8AHV0_DIPPU</name>
<feature type="non-terminal residue" evidence="1">
    <location>
        <position position="239"/>
    </location>
</feature>
<dbReference type="EMBL" id="JASPKZ010000839">
    <property type="protein sequence ID" value="KAJ9599040.1"/>
    <property type="molecule type" value="Genomic_DNA"/>
</dbReference>
<comment type="caution">
    <text evidence="1">The sequence shown here is derived from an EMBL/GenBank/DDBJ whole genome shotgun (WGS) entry which is preliminary data.</text>
</comment>
<dbReference type="Proteomes" id="UP001233999">
    <property type="component" value="Unassembled WGS sequence"/>
</dbReference>
<evidence type="ECO:0000313" key="2">
    <source>
        <dbReference type="Proteomes" id="UP001233999"/>
    </source>
</evidence>
<gene>
    <name evidence="1" type="ORF">L9F63_010497</name>
</gene>
<keyword evidence="2" id="KW-1185">Reference proteome</keyword>
<feature type="non-terminal residue" evidence="1">
    <location>
        <position position="1"/>
    </location>
</feature>
<sequence length="239" mass="26101">SRYSSRFSSGVGEIDVFPSGVGEMFFPRESGKMLWDVFSSSPTGGSRYSLVFSLGNFSLGSRGNVVVPSGVVPMGVGKISRYSPDFSLGTRGKCFGEIDVGRFLLFSHWGIPIFFRFFHRESGKCSGSFSPLHPLEGPDILQVFPSGKMLWDVFSSSPTGGSRYSSVFFPRQFFPRESGKCCCSLGSRENVVFLLGSCGTFSPLLPLEDPDILQVFRRESGKCCGTFSPLLPLEGPDIL</sequence>